<dbReference type="InterPro" id="IPR051686">
    <property type="entry name" value="Lipoprotein_DolP"/>
</dbReference>
<feature type="domain" description="BON" evidence="2">
    <location>
        <begin position="78"/>
        <end position="146"/>
    </location>
</feature>
<reference evidence="4" key="1">
    <citation type="journal article" date="2015" name="Genome Announc.">
        <title>Complete Genome Sequence of Herbaspirillum hiltneri N3 (DSM 17495), Isolated from Surface-Sterilized Wheat Roots.</title>
        <authorList>
            <person name="Guizelini D."/>
            <person name="Saizaki P.M."/>
            <person name="Coimbra N.A."/>
            <person name="Weiss V.A."/>
            <person name="Faoro H."/>
            <person name="Sfeir M.Z."/>
            <person name="Baura V.A."/>
            <person name="Monteiro R.A."/>
            <person name="Chubatsu L.S."/>
            <person name="Souza E.M."/>
            <person name="Cruz L.M."/>
            <person name="Pedrosa F.O."/>
            <person name="Raittz R.T."/>
            <person name="Marchaukoski J.N."/>
            <person name="Steffens M.B."/>
        </authorList>
    </citation>
    <scope>NUCLEOTIDE SEQUENCE [LARGE SCALE GENOMIC DNA]</scope>
    <source>
        <strain evidence="4">N3</strain>
    </source>
</reference>
<dbReference type="InterPro" id="IPR014004">
    <property type="entry name" value="Transpt-assoc_nodulatn_dom_bac"/>
</dbReference>
<dbReference type="PANTHER" id="PTHR34606:SF4">
    <property type="entry name" value="OUTER MEMBRANE LIPOPROTEIN DOLP"/>
    <property type="match status" value="1"/>
</dbReference>
<protein>
    <submittedName>
        <fullName evidence="3">OsmY domain-containing protein</fullName>
    </submittedName>
</protein>
<dbReference type="InterPro" id="IPR007055">
    <property type="entry name" value="BON_dom"/>
</dbReference>
<dbReference type="RefSeq" id="WP_053198046.1">
    <property type="nucleotide sequence ID" value="NZ_CP011409.1"/>
</dbReference>
<keyword evidence="1" id="KW-0732">Signal</keyword>
<sequence>MKTDHQIKQDVVEELAWESAVDDNVIGVEVCDGVVTLSGNLDSYAEKYAAEKAVQRVSGVRGLAVEIDVVLPGSSKRTDADIARVAAQGLDWNALLPKDKVKVMVEDGWITLSGEVEHQYQRMAAESTLRSLLGVVGISNQIAVKHVARPADIKTHIEAALQRRAHSTAKAIDVVVNGEQITLSGSVASLAERHEAFNAAVKTPGVTKVVDKLSVTF</sequence>
<dbReference type="EMBL" id="CP011409">
    <property type="protein sequence ID" value="AKZ63466.1"/>
    <property type="molecule type" value="Genomic_DNA"/>
</dbReference>
<evidence type="ECO:0000313" key="3">
    <source>
        <dbReference type="EMBL" id="AKZ63466.1"/>
    </source>
</evidence>
<proteinExistence type="predicted"/>
<feature type="domain" description="BON" evidence="2">
    <location>
        <begin position="149"/>
        <end position="217"/>
    </location>
</feature>
<evidence type="ECO:0000259" key="2">
    <source>
        <dbReference type="PROSITE" id="PS50914"/>
    </source>
</evidence>
<name>A0ABM5V1L3_9BURK</name>
<evidence type="ECO:0000256" key="1">
    <source>
        <dbReference type="ARBA" id="ARBA00022729"/>
    </source>
</evidence>
<dbReference type="Proteomes" id="UP000063429">
    <property type="component" value="Chromosome"/>
</dbReference>
<feature type="domain" description="BON" evidence="2">
    <location>
        <begin position="3"/>
        <end position="71"/>
    </location>
</feature>
<dbReference type="SMART" id="SM00749">
    <property type="entry name" value="BON"/>
    <property type="match status" value="3"/>
</dbReference>
<dbReference type="Pfam" id="PF04972">
    <property type="entry name" value="BON"/>
    <property type="match status" value="3"/>
</dbReference>
<dbReference type="PROSITE" id="PS50914">
    <property type="entry name" value="BON"/>
    <property type="match status" value="3"/>
</dbReference>
<gene>
    <name evidence="3" type="ORF">F506_13005</name>
</gene>
<dbReference type="PANTHER" id="PTHR34606">
    <property type="entry name" value="BON DOMAIN-CONTAINING PROTEIN"/>
    <property type="match status" value="1"/>
</dbReference>
<dbReference type="Gene3D" id="3.30.1340.30">
    <property type="match status" value="3"/>
</dbReference>
<organism evidence="3 4">
    <name type="scientific">Herbaspirillum hiltneri N3</name>
    <dbReference type="NCBI Taxonomy" id="1262470"/>
    <lineage>
        <taxon>Bacteria</taxon>
        <taxon>Pseudomonadati</taxon>
        <taxon>Pseudomonadota</taxon>
        <taxon>Betaproteobacteria</taxon>
        <taxon>Burkholderiales</taxon>
        <taxon>Oxalobacteraceae</taxon>
        <taxon>Herbaspirillum</taxon>
    </lineage>
</organism>
<keyword evidence="4" id="KW-1185">Reference proteome</keyword>
<evidence type="ECO:0000313" key="4">
    <source>
        <dbReference type="Proteomes" id="UP000063429"/>
    </source>
</evidence>
<accession>A0ABM5V1L3</accession>